<keyword evidence="3" id="KW-0645">Protease</keyword>
<organism evidence="13 14">
    <name type="scientific">Metapseudomonas boanensis</name>
    <dbReference type="NCBI Taxonomy" id="2822138"/>
    <lineage>
        <taxon>Bacteria</taxon>
        <taxon>Pseudomonadati</taxon>
        <taxon>Pseudomonadota</taxon>
        <taxon>Gammaproteobacteria</taxon>
        <taxon>Pseudomonadales</taxon>
        <taxon>Pseudomonadaceae</taxon>
        <taxon>Metapseudomonas</taxon>
    </lineage>
</organism>
<dbReference type="PANTHER" id="PTHR37425:SF1">
    <property type="entry name" value="OUTER MEMBRANE PROTEIN"/>
    <property type="match status" value="1"/>
</dbReference>
<evidence type="ECO:0000313" key="13">
    <source>
        <dbReference type="EMBL" id="MBT8765298.1"/>
    </source>
</evidence>
<keyword evidence="9" id="KW-0961">Cell wall biogenesis/degradation</keyword>
<keyword evidence="8" id="KW-0482">Metalloprotease</keyword>
<comment type="caution">
    <text evidence="13">The sequence shown here is derived from an EMBL/GenBank/DDBJ whole genome shotgun (WGS) entry which is preliminary data.</text>
</comment>
<evidence type="ECO:0000256" key="9">
    <source>
        <dbReference type="ARBA" id="ARBA00023316"/>
    </source>
</evidence>
<reference evidence="13 14" key="1">
    <citation type="submission" date="2021-04" db="EMBL/GenBank/DDBJ databases">
        <title>Pseudomonas boanensis sp. nov., a bacterium isolated from river water used for household purposes in Boane District, Mozambique.</title>
        <authorList>
            <person name="Nicklasson M."/>
            <person name="Martin-Rodriguez A.J."/>
            <person name="Thorell K."/>
            <person name="Neves L."/>
            <person name="Mussagy A."/>
            <person name="Rydberg H.A."/>
            <person name="Hernroth B."/>
            <person name="Svensson-Stadler L."/>
            <person name="Sjoling A."/>
        </authorList>
    </citation>
    <scope>NUCLEOTIDE SEQUENCE [LARGE SCALE GENOMIC DNA]</scope>
    <source>
        <strain evidence="13 14">DB1</strain>
    </source>
</reference>
<evidence type="ECO:0000313" key="14">
    <source>
        <dbReference type="Proteomes" id="UP001519667"/>
    </source>
</evidence>
<keyword evidence="4" id="KW-0479">Metal-binding</keyword>
<evidence type="ECO:0000256" key="8">
    <source>
        <dbReference type="ARBA" id="ARBA00023049"/>
    </source>
</evidence>
<name>A0ABS5XC71_9GAMM</name>
<feature type="chain" id="PRO_5045678620" description="Murein endopeptidase K" evidence="12">
    <location>
        <begin position="32"/>
        <end position="222"/>
    </location>
</feature>
<dbReference type="InterPro" id="IPR010275">
    <property type="entry name" value="MepK"/>
</dbReference>
<keyword evidence="6" id="KW-0378">Hydrolase</keyword>
<accession>A0ABS5XC71</accession>
<dbReference type="RefSeq" id="WP_215370608.1">
    <property type="nucleotide sequence ID" value="NZ_JAGTIS010000001.1"/>
</dbReference>
<evidence type="ECO:0000256" key="5">
    <source>
        <dbReference type="ARBA" id="ARBA00022729"/>
    </source>
</evidence>
<keyword evidence="5 12" id="KW-0732">Signal</keyword>
<dbReference type="PROSITE" id="PS51318">
    <property type="entry name" value="TAT"/>
    <property type="match status" value="1"/>
</dbReference>
<dbReference type="Pfam" id="PF05951">
    <property type="entry name" value="Peptidase_M15_2"/>
    <property type="match status" value="1"/>
</dbReference>
<comment type="cofactor">
    <cofactor evidence="1">
        <name>Zn(2+)</name>
        <dbReference type="ChEBI" id="CHEBI:29105"/>
    </cofactor>
</comment>
<dbReference type="SUPFAM" id="SSF55166">
    <property type="entry name" value="Hedgehog/DD-peptidase"/>
    <property type="match status" value="1"/>
</dbReference>
<dbReference type="EMBL" id="JAGTIS010000001">
    <property type="protein sequence ID" value="MBT8765298.1"/>
    <property type="molecule type" value="Genomic_DNA"/>
</dbReference>
<evidence type="ECO:0000256" key="6">
    <source>
        <dbReference type="ARBA" id="ARBA00022801"/>
    </source>
</evidence>
<keyword evidence="14" id="KW-1185">Reference proteome</keyword>
<evidence type="ECO:0000256" key="10">
    <source>
        <dbReference type="ARBA" id="ARBA00093448"/>
    </source>
</evidence>
<protein>
    <recommendedName>
        <fullName evidence="11">Murein endopeptidase K</fullName>
    </recommendedName>
</protein>
<evidence type="ECO:0000256" key="3">
    <source>
        <dbReference type="ARBA" id="ARBA00022670"/>
    </source>
</evidence>
<evidence type="ECO:0000256" key="4">
    <source>
        <dbReference type="ARBA" id="ARBA00022723"/>
    </source>
</evidence>
<comment type="similarity">
    <text evidence="10">Belongs to the peptidase M15 family.</text>
</comment>
<comment type="pathway">
    <text evidence="2">Cell wall biogenesis; cell wall polysaccharide biosynthesis.</text>
</comment>
<evidence type="ECO:0000256" key="11">
    <source>
        <dbReference type="ARBA" id="ARBA00093666"/>
    </source>
</evidence>
<evidence type="ECO:0000256" key="7">
    <source>
        <dbReference type="ARBA" id="ARBA00022833"/>
    </source>
</evidence>
<dbReference type="PANTHER" id="PTHR37425">
    <property type="match status" value="1"/>
</dbReference>
<evidence type="ECO:0000256" key="2">
    <source>
        <dbReference type="ARBA" id="ARBA00004776"/>
    </source>
</evidence>
<gene>
    <name evidence="13" type="ORF">J7302_04000</name>
</gene>
<evidence type="ECO:0000256" key="1">
    <source>
        <dbReference type="ARBA" id="ARBA00001947"/>
    </source>
</evidence>
<dbReference type="Proteomes" id="UP001519667">
    <property type="component" value="Unassembled WGS sequence"/>
</dbReference>
<proteinExistence type="inferred from homology"/>
<evidence type="ECO:0000256" key="12">
    <source>
        <dbReference type="SAM" id="SignalP"/>
    </source>
</evidence>
<dbReference type="Gene3D" id="3.30.1380.10">
    <property type="match status" value="1"/>
</dbReference>
<feature type="signal peptide" evidence="12">
    <location>
        <begin position="1"/>
        <end position="31"/>
    </location>
</feature>
<sequence length="222" mass="24818">MATSNSGVSRRQLLKALAAALLLLATGSTFAATLTTTRRRRDWRAVILNRDRYLRLERPASGEKASFCYFRKGKGWDLTGYRQACRILRDVKYKATVKINPKLLDLLFLIQAWLRANRLPNRIIINSGYRTLQHNASLEGAARHSLHVRGMAADIRIPGVSVERLGKLVRAIGAGGVGFYSSKGFIHVDVGGIRTWRVAGIDDQEKEWLAEALSLDQTGRRC</sequence>
<keyword evidence="7" id="KW-0862">Zinc</keyword>
<dbReference type="InterPro" id="IPR006311">
    <property type="entry name" value="TAT_signal"/>
</dbReference>
<dbReference type="InterPro" id="IPR009045">
    <property type="entry name" value="Zn_M74/Hedgehog-like"/>
</dbReference>